<reference evidence="1" key="1">
    <citation type="submission" date="2023-04" db="EMBL/GenBank/DDBJ databases">
        <title>Ambrosiozyma monospora NBRC 10751.</title>
        <authorList>
            <person name="Ichikawa N."/>
            <person name="Sato H."/>
            <person name="Tonouchi N."/>
        </authorList>
    </citation>
    <scope>NUCLEOTIDE SEQUENCE</scope>
    <source>
        <strain evidence="1">NBRC 10751</strain>
    </source>
</reference>
<name>A0ACB5TXV4_AMBMO</name>
<evidence type="ECO:0000313" key="2">
    <source>
        <dbReference type="Proteomes" id="UP001165064"/>
    </source>
</evidence>
<organism evidence="1 2">
    <name type="scientific">Ambrosiozyma monospora</name>
    <name type="common">Yeast</name>
    <name type="synonym">Endomycopsis monosporus</name>
    <dbReference type="NCBI Taxonomy" id="43982"/>
    <lineage>
        <taxon>Eukaryota</taxon>
        <taxon>Fungi</taxon>
        <taxon>Dikarya</taxon>
        <taxon>Ascomycota</taxon>
        <taxon>Saccharomycotina</taxon>
        <taxon>Pichiomycetes</taxon>
        <taxon>Pichiales</taxon>
        <taxon>Pichiaceae</taxon>
        <taxon>Ambrosiozyma</taxon>
    </lineage>
</organism>
<sequence length="232" mass="27034">MPDYQSYSQAYTEIHPKWCIYWSQRVTLFGYNAVLDDIITQVFQELDFDETIFTHPNFKDIAGFALSKSISLKRLSINDWDEEDVFAQVDIAQTVLDFMESFQNMDVVARYPPKGTVKYLEYRDIDSLTDVVNKWRSFISSGSTCTKSQRSLKLSISQSEEVNITSHLDILEDHINQCFTDHINQCFTDLLSVISNNRDIMTTSIHINIYMKPTRSLQQQSYTWDWPISATM</sequence>
<protein>
    <submittedName>
        <fullName evidence="1">Unnamed protein product</fullName>
    </submittedName>
</protein>
<proteinExistence type="predicted"/>
<evidence type="ECO:0000313" key="1">
    <source>
        <dbReference type="EMBL" id="GME96969.1"/>
    </source>
</evidence>
<dbReference type="Proteomes" id="UP001165064">
    <property type="component" value="Unassembled WGS sequence"/>
</dbReference>
<accession>A0ACB5TXV4</accession>
<comment type="caution">
    <text evidence="1">The sequence shown here is derived from an EMBL/GenBank/DDBJ whole genome shotgun (WGS) entry which is preliminary data.</text>
</comment>
<keyword evidence="2" id="KW-1185">Reference proteome</keyword>
<dbReference type="EMBL" id="BSXS01009945">
    <property type="protein sequence ID" value="GME96969.1"/>
    <property type="molecule type" value="Genomic_DNA"/>
</dbReference>
<gene>
    <name evidence="1" type="ORF">Amon02_001012800</name>
</gene>